<keyword evidence="1" id="KW-0175">Coiled coil</keyword>
<dbReference type="Proteomes" id="UP000295418">
    <property type="component" value="Unassembled WGS sequence"/>
</dbReference>
<dbReference type="PANTHER" id="PTHR40903:SF1">
    <property type="entry name" value="HYPHALLY REGULATED CELL WALL PROTEIN 3"/>
    <property type="match status" value="1"/>
</dbReference>
<comment type="caution">
    <text evidence="4">The sequence shown here is derived from an EMBL/GenBank/DDBJ whole genome shotgun (WGS) entry which is preliminary data.</text>
</comment>
<evidence type="ECO:0000256" key="2">
    <source>
        <dbReference type="SAM" id="MobiDB-lite"/>
    </source>
</evidence>
<keyword evidence="3" id="KW-0472">Membrane</keyword>
<feature type="region of interest" description="Disordered" evidence="2">
    <location>
        <begin position="496"/>
        <end position="527"/>
    </location>
</feature>
<keyword evidence="3" id="KW-0812">Transmembrane</keyword>
<feature type="transmembrane region" description="Helical" evidence="3">
    <location>
        <begin position="153"/>
        <end position="173"/>
    </location>
</feature>
<gene>
    <name evidence="4" type="ORF">E0485_20855</name>
</gene>
<evidence type="ECO:0000313" key="4">
    <source>
        <dbReference type="EMBL" id="TCZ73559.1"/>
    </source>
</evidence>
<dbReference type="AlphaFoldDB" id="A0A4R4E2D3"/>
<name>A0A4R4E2D3_9BACL</name>
<dbReference type="OrthoDB" id="2380672at2"/>
<feature type="transmembrane region" description="Helical" evidence="3">
    <location>
        <begin position="69"/>
        <end position="87"/>
    </location>
</feature>
<protein>
    <submittedName>
        <fullName evidence="4">Uncharacterized protein</fullName>
    </submittedName>
</protein>
<accession>A0A4R4E2D3</accession>
<evidence type="ECO:0000256" key="1">
    <source>
        <dbReference type="SAM" id="Coils"/>
    </source>
</evidence>
<keyword evidence="3" id="KW-1133">Transmembrane helix</keyword>
<feature type="transmembrane region" description="Helical" evidence="3">
    <location>
        <begin position="39"/>
        <end position="57"/>
    </location>
</feature>
<keyword evidence="5" id="KW-1185">Reference proteome</keyword>
<feature type="coiled-coil region" evidence="1">
    <location>
        <begin position="173"/>
        <end position="272"/>
    </location>
</feature>
<dbReference type="RefSeq" id="WP_132420006.1">
    <property type="nucleotide sequence ID" value="NZ_SKFG01000031.1"/>
</dbReference>
<reference evidence="4 5" key="1">
    <citation type="submission" date="2019-03" db="EMBL/GenBank/DDBJ databases">
        <authorList>
            <person name="Kim M.K.M."/>
        </authorList>
    </citation>
    <scope>NUCLEOTIDE SEQUENCE [LARGE SCALE GENOMIC DNA]</scope>
    <source>
        <strain evidence="4 5">18JY21-1</strain>
    </source>
</reference>
<organism evidence="4 5">
    <name type="scientific">Paenibacillus albiflavus</name>
    <dbReference type="NCBI Taxonomy" id="2545760"/>
    <lineage>
        <taxon>Bacteria</taxon>
        <taxon>Bacillati</taxon>
        <taxon>Bacillota</taxon>
        <taxon>Bacilli</taxon>
        <taxon>Bacillales</taxon>
        <taxon>Paenibacillaceae</taxon>
        <taxon>Paenibacillus</taxon>
    </lineage>
</organism>
<dbReference type="PANTHER" id="PTHR40903">
    <property type="entry name" value="GLYCINE-RICH CELL WALL STRUCTURAL PROTEIN 1-LIKE"/>
    <property type="match status" value="1"/>
</dbReference>
<evidence type="ECO:0000256" key="3">
    <source>
        <dbReference type="SAM" id="Phobius"/>
    </source>
</evidence>
<sequence>MKAESEDQFPAQVNMKSKELLHLLAPVQRRLRLFEILRCLYWGIIGGSAAALVWLIMGRFIPVPYLYEVAGITILAGALSGVIGGIARRIPHSQSAHIIDSADKSNAVITALHYIQDESPIVQLQREQAIEVANRFGTDIRSNMPLPSQRKPFIVGCLCLAIVVALALIPNPMDEMRTKQEQIRNLVQEQQMKIEELKQLLEAKELPTATREVAKQSIERLEERLKDSKSIDQALENMEKSMKEMQALANDLKKEQAKAEQMLRDLEKQSMLAQVAKSMRQGDPNQLQQAMNELKQNVNKLSPEAKEALAKQLEQFAQQMPQDGKAESDALRKALEAAAAAAKQDGDASELQDKLAELDKQLAEALAKMGASKQALAALQAQQAQLGELGEQLAKQGSAAGLAVAKGWSAAQASADGLDAAGGGDAADNAAWDEAAAKAQGAGNGNASGNGSGAGAASGNGAGSGQGTGIGAGQGGSGAGVGVGDRNLVMTPRKYEGTGDIYKDNGPNSGKGGEVQKGGTSPMVDGVSRPYEEVYNQYAAEAKDALNRAPLPERMQGLVEQYFLEIQPNP</sequence>
<evidence type="ECO:0000313" key="5">
    <source>
        <dbReference type="Proteomes" id="UP000295418"/>
    </source>
</evidence>
<proteinExistence type="predicted"/>
<feature type="coiled-coil region" evidence="1">
    <location>
        <begin position="341"/>
        <end position="382"/>
    </location>
</feature>
<dbReference type="EMBL" id="SKFG01000031">
    <property type="protein sequence ID" value="TCZ73559.1"/>
    <property type="molecule type" value="Genomic_DNA"/>
</dbReference>